<reference evidence="1 2" key="1">
    <citation type="submission" date="2017-11" db="EMBL/GenBank/DDBJ databases">
        <title>De novo assembly and phasing of dikaryotic genomes from two isolates of Puccinia coronata f. sp. avenae, the causal agent of oat crown rust.</title>
        <authorList>
            <person name="Miller M.E."/>
            <person name="Zhang Y."/>
            <person name="Omidvar V."/>
            <person name="Sperschneider J."/>
            <person name="Schwessinger B."/>
            <person name="Raley C."/>
            <person name="Palmer J.M."/>
            <person name="Garnica D."/>
            <person name="Upadhyaya N."/>
            <person name="Rathjen J."/>
            <person name="Taylor J.M."/>
            <person name="Park R.F."/>
            <person name="Dodds P.N."/>
            <person name="Hirsch C.D."/>
            <person name="Kianian S.F."/>
            <person name="Figueroa M."/>
        </authorList>
    </citation>
    <scope>NUCLEOTIDE SEQUENCE [LARGE SCALE GENOMIC DNA]</scope>
    <source>
        <strain evidence="1">12NC29</strain>
    </source>
</reference>
<comment type="caution">
    <text evidence="1">The sequence shown here is derived from an EMBL/GenBank/DDBJ whole genome shotgun (WGS) entry which is preliminary data.</text>
</comment>
<dbReference type="AlphaFoldDB" id="A0A2N5U431"/>
<protein>
    <submittedName>
        <fullName evidence="1">Uncharacterized protein</fullName>
    </submittedName>
</protein>
<proteinExistence type="predicted"/>
<dbReference type="Proteomes" id="UP000235388">
    <property type="component" value="Unassembled WGS sequence"/>
</dbReference>
<organism evidence="1 2">
    <name type="scientific">Puccinia coronata f. sp. avenae</name>
    <dbReference type="NCBI Taxonomy" id="200324"/>
    <lineage>
        <taxon>Eukaryota</taxon>
        <taxon>Fungi</taxon>
        <taxon>Dikarya</taxon>
        <taxon>Basidiomycota</taxon>
        <taxon>Pucciniomycotina</taxon>
        <taxon>Pucciniomycetes</taxon>
        <taxon>Pucciniales</taxon>
        <taxon>Pucciniaceae</taxon>
        <taxon>Puccinia</taxon>
    </lineage>
</organism>
<sequence length="152" mass="16984">MLSCEEGKVTGHAYDTTRHHQARTNFAQTQVTIIWTHTELQAVWKSFESRKLPELTGLPTRPTAVETLAHQMSLLPIENHRPRSASSPMEPSSDHGPNSNLNRLFLPRLIHLACLLGKVLLNIASVQAHYVASPLPHLVLLFPTSIRQPLCC</sequence>
<gene>
    <name evidence="1" type="ORF">PCANC_18659</name>
</gene>
<dbReference type="STRING" id="200324.A0A2N5U431"/>
<dbReference type="EMBL" id="PGCJ01000321">
    <property type="protein sequence ID" value="PLW32480.1"/>
    <property type="molecule type" value="Genomic_DNA"/>
</dbReference>
<accession>A0A2N5U431</accession>
<name>A0A2N5U431_9BASI</name>
<evidence type="ECO:0000313" key="2">
    <source>
        <dbReference type="Proteomes" id="UP000235388"/>
    </source>
</evidence>
<keyword evidence="2" id="KW-1185">Reference proteome</keyword>
<evidence type="ECO:0000313" key="1">
    <source>
        <dbReference type="EMBL" id="PLW32480.1"/>
    </source>
</evidence>